<evidence type="ECO:0000313" key="1">
    <source>
        <dbReference type="EMBL" id="MBB3041003.1"/>
    </source>
</evidence>
<dbReference type="EMBL" id="JACHWR010000001">
    <property type="protein sequence ID" value="MBB3041003.1"/>
    <property type="molecule type" value="Genomic_DNA"/>
</dbReference>
<name>A0A7W4VSL9_9ACTN</name>
<gene>
    <name evidence="1" type="ORF">FHU40_000804</name>
</gene>
<evidence type="ECO:0000313" key="2">
    <source>
        <dbReference type="Proteomes" id="UP000589626"/>
    </source>
</evidence>
<accession>A0A7W4VSL9</accession>
<dbReference type="RefSeq" id="WP_183590959.1">
    <property type="nucleotide sequence ID" value="NZ_JACHWR010000001.1"/>
</dbReference>
<comment type="caution">
    <text evidence="1">The sequence shown here is derived from an EMBL/GenBank/DDBJ whole genome shotgun (WGS) entry which is preliminary data.</text>
</comment>
<keyword evidence="2" id="KW-1185">Reference proteome</keyword>
<reference evidence="1 2" key="1">
    <citation type="submission" date="2020-08" db="EMBL/GenBank/DDBJ databases">
        <title>Sequencing the genomes of 1000 actinobacteria strains.</title>
        <authorList>
            <person name="Klenk H.-P."/>
        </authorList>
    </citation>
    <scope>NUCLEOTIDE SEQUENCE [LARGE SCALE GENOMIC DNA]</scope>
    <source>
        <strain evidence="1 2">DSM 105498</strain>
    </source>
</reference>
<sequence length="85" mass="9122">MTDLTATTRVTVEVSGRRPTIADMQVALDILAAEGIPSTFDIHVDQRTGREYIEGVPVDERPMTFTLSVTAERAAAVAATTEEAS</sequence>
<dbReference type="Proteomes" id="UP000589626">
    <property type="component" value="Unassembled WGS sequence"/>
</dbReference>
<dbReference type="AlphaFoldDB" id="A0A7W4VSL9"/>
<proteinExistence type="predicted"/>
<organism evidence="1 2">
    <name type="scientific">Nocardioides soli</name>
    <dbReference type="NCBI Taxonomy" id="1036020"/>
    <lineage>
        <taxon>Bacteria</taxon>
        <taxon>Bacillati</taxon>
        <taxon>Actinomycetota</taxon>
        <taxon>Actinomycetes</taxon>
        <taxon>Propionibacteriales</taxon>
        <taxon>Nocardioidaceae</taxon>
        <taxon>Nocardioides</taxon>
    </lineage>
</organism>
<protein>
    <submittedName>
        <fullName evidence="1">Uncharacterized protein</fullName>
    </submittedName>
</protein>